<dbReference type="Pfam" id="PF13229">
    <property type="entry name" value="Beta_helix"/>
    <property type="match status" value="1"/>
</dbReference>
<dbReference type="InterPro" id="IPR006626">
    <property type="entry name" value="PbH1"/>
</dbReference>
<evidence type="ECO:0000313" key="3">
    <source>
        <dbReference type="Proteomes" id="UP000034457"/>
    </source>
</evidence>
<sequence length="433" mass="45377">MPAALTFLKVQRIIQVDSPQVLVEVQDLINQIRSYEEQLTNMDYGTIANAYGKQPLGGGSFIGITLELINNWRLAFEARSGSETILCTVSGGNLVAINVYDNNPIYPTAFTQVVIAQSSSPTIIQAPSDYATLYMLESLRGRNTQVGSIWYWNPTSGSDLNDGTTPANAVATFSKAQSLAGTGTSDIIFALATNTAGVTTVTEKLNITKANLKVRGPGHIFQFVPATTGSPTINIAANNVEVSGFYITTAAGGTDNGITISTNNVLVENCWIQSATGNGIDVSSSTRTKIDTCAIENCTSNGINIGTSTTKVSVTKCIISGNADGIDLTGTGLSDNVVDNNLIFNHSGYGIDITGAGVTRTTVRGDNTFNKNTSGNTHDLGTDTYIETQAGGASASEIADAVWDELIASHTTAGTAGRTLKDAKTKATLASLK</sequence>
<dbReference type="STRING" id="1618478.UR68_C0015G0021"/>
<dbReference type="InterPro" id="IPR011050">
    <property type="entry name" value="Pectin_lyase_fold/virulence"/>
</dbReference>
<proteinExistence type="predicted"/>
<dbReference type="InterPro" id="IPR039448">
    <property type="entry name" value="Beta_helix"/>
</dbReference>
<gene>
    <name evidence="2" type="ORF">UR68_C0015G0021</name>
</gene>
<protein>
    <recommendedName>
        <fullName evidence="1">Right handed beta helix domain-containing protein</fullName>
    </recommendedName>
</protein>
<dbReference type="InterPro" id="IPR012334">
    <property type="entry name" value="Pectin_lyas_fold"/>
</dbReference>
<dbReference type="EMBL" id="LBQC01000015">
    <property type="protein sequence ID" value="KKP72460.1"/>
    <property type="molecule type" value="Genomic_DNA"/>
</dbReference>
<dbReference type="SMART" id="SM00710">
    <property type="entry name" value="PbH1"/>
    <property type="match status" value="5"/>
</dbReference>
<reference evidence="2 3" key="1">
    <citation type="journal article" date="2015" name="Nature">
        <title>rRNA introns, odd ribosomes, and small enigmatic genomes across a large radiation of phyla.</title>
        <authorList>
            <person name="Brown C.T."/>
            <person name="Hug L.A."/>
            <person name="Thomas B.C."/>
            <person name="Sharon I."/>
            <person name="Castelle C.J."/>
            <person name="Singh A."/>
            <person name="Wilkins M.J."/>
            <person name="Williams K.H."/>
            <person name="Banfield J.F."/>
        </authorList>
    </citation>
    <scope>NUCLEOTIDE SEQUENCE [LARGE SCALE GENOMIC DNA]</scope>
</reference>
<dbReference type="SUPFAM" id="SSF51126">
    <property type="entry name" value="Pectin lyase-like"/>
    <property type="match status" value="1"/>
</dbReference>
<accession>A0A0G0EB37</accession>
<dbReference type="Gene3D" id="2.160.20.10">
    <property type="entry name" value="Single-stranded right-handed beta-helix, Pectin lyase-like"/>
    <property type="match status" value="1"/>
</dbReference>
<feature type="domain" description="Right handed beta helix" evidence="1">
    <location>
        <begin position="241"/>
        <end position="374"/>
    </location>
</feature>
<name>A0A0G0EB37_9BACT</name>
<comment type="caution">
    <text evidence="2">The sequence shown here is derived from an EMBL/GenBank/DDBJ whole genome shotgun (WGS) entry which is preliminary data.</text>
</comment>
<evidence type="ECO:0000259" key="1">
    <source>
        <dbReference type="Pfam" id="PF13229"/>
    </source>
</evidence>
<dbReference type="AlphaFoldDB" id="A0A0G0EB37"/>
<dbReference type="Proteomes" id="UP000034457">
    <property type="component" value="Unassembled WGS sequence"/>
</dbReference>
<organism evidence="2 3">
    <name type="scientific">Candidatus Roizmanbacteria bacterium GW2011_GWA2_35_19</name>
    <dbReference type="NCBI Taxonomy" id="1618478"/>
    <lineage>
        <taxon>Bacteria</taxon>
        <taxon>Candidatus Roizmaniibacteriota</taxon>
    </lineage>
</organism>
<evidence type="ECO:0000313" key="2">
    <source>
        <dbReference type="EMBL" id="KKP72460.1"/>
    </source>
</evidence>